<evidence type="ECO:0000313" key="2">
    <source>
        <dbReference type="Proteomes" id="UP001234297"/>
    </source>
</evidence>
<comment type="caution">
    <text evidence="1">The sequence shown here is derived from an EMBL/GenBank/DDBJ whole genome shotgun (WGS) entry which is preliminary data.</text>
</comment>
<proteinExistence type="predicted"/>
<dbReference type="Proteomes" id="UP001234297">
    <property type="component" value="Chromosome 2"/>
</dbReference>
<evidence type="ECO:0000313" key="1">
    <source>
        <dbReference type="EMBL" id="KAJ8645828.1"/>
    </source>
</evidence>
<keyword evidence="2" id="KW-1185">Reference proteome</keyword>
<accession>A0ACC2MJY3</accession>
<gene>
    <name evidence="1" type="ORF">MRB53_007576</name>
</gene>
<dbReference type="EMBL" id="CM056810">
    <property type="protein sequence ID" value="KAJ8645828.1"/>
    <property type="molecule type" value="Genomic_DNA"/>
</dbReference>
<sequence length="137" mass="15180">MLLFYTAKDSNHLLQTNQVAQKLKTSLSKTLAVFYPLAGRIKDDDTIDCNDQGVEVFHARVDGHLPEFLKRPHVEVLEQLVPGDSFRTRPSADVPLAIQVNPFECGGVAIGVRLSHKIADGTAMAEFISKWAATTRY</sequence>
<protein>
    <submittedName>
        <fullName evidence="1">Uncharacterized protein</fullName>
    </submittedName>
</protein>
<organism evidence="1 2">
    <name type="scientific">Persea americana</name>
    <name type="common">Avocado</name>
    <dbReference type="NCBI Taxonomy" id="3435"/>
    <lineage>
        <taxon>Eukaryota</taxon>
        <taxon>Viridiplantae</taxon>
        <taxon>Streptophyta</taxon>
        <taxon>Embryophyta</taxon>
        <taxon>Tracheophyta</taxon>
        <taxon>Spermatophyta</taxon>
        <taxon>Magnoliopsida</taxon>
        <taxon>Magnoliidae</taxon>
        <taxon>Laurales</taxon>
        <taxon>Lauraceae</taxon>
        <taxon>Persea</taxon>
    </lineage>
</organism>
<name>A0ACC2MJY3_PERAE</name>
<reference evidence="1 2" key="1">
    <citation type="journal article" date="2022" name="Hortic Res">
        <title>A haplotype resolved chromosomal level avocado genome allows analysis of novel avocado genes.</title>
        <authorList>
            <person name="Nath O."/>
            <person name="Fletcher S.J."/>
            <person name="Hayward A."/>
            <person name="Shaw L.M."/>
            <person name="Masouleh A.K."/>
            <person name="Furtado A."/>
            <person name="Henry R.J."/>
            <person name="Mitter N."/>
        </authorList>
    </citation>
    <scope>NUCLEOTIDE SEQUENCE [LARGE SCALE GENOMIC DNA]</scope>
    <source>
        <strain evidence="2">cv. Hass</strain>
    </source>
</reference>